<organism evidence="1 2">
    <name type="scientific">Natronobacterium gregoryi</name>
    <dbReference type="NCBI Taxonomy" id="44930"/>
    <lineage>
        <taxon>Archaea</taxon>
        <taxon>Methanobacteriati</taxon>
        <taxon>Methanobacteriota</taxon>
        <taxon>Stenosarchaea group</taxon>
        <taxon>Halobacteria</taxon>
        <taxon>Halobacteriales</taxon>
        <taxon>Natrialbaceae</taxon>
        <taxon>Natronobacterium</taxon>
    </lineage>
</organism>
<name>A0A1I3K1C7_9EURY</name>
<dbReference type="OMA" id="WQTLCCP"/>
<evidence type="ECO:0000313" key="2">
    <source>
        <dbReference type="Proteomes" id="UP000182829"/>
    </source>
</evidence>
<sequence length="57" mass="6406">MSQTESFHCKTCDTTVSKTETRRTETMGGLDPMKWQTLCCPNCGNRLKTVFVGDESD</sequence>
<gene>
    <name evidence="1" type="ORF">SAMN05443661_10339</name>
</gene>
<dbReference type="AlphaFoldDB" id="A0A1I3K1C7"/>
<proteinExistence type="predicted"/>
<evidence type="ECO:0000313" key="1">
    <source>
        <dbReference type="EMBL" id="SFI66128.1"/>
    </source>
</evidence>
<protein>
    <recommendedName>
        <fullName evidence="3">Small CPxCG-related zinc finger protein</fullName>
    </recommendedName>
</protein>
<dbReference type="EMBL" id="FORO01000003">
    <property type="protein sequence ID" value="SFI66128.1"/>
    <property type="molecule type" value="Genomic_DNA"/>
</dbReference>
<reference evidence="1 2" key="1">
    <citation type="submission" date="2016-10" db="EMBL/GenBank/DDBJ databases">
        <authorList>
            <person name="de Groot N.N."/>
        </authorList>
    </citation>
    <scope>NUCLEOTIDE SEQUENCE [LARGE SCALE GENOMIC DNA]</scope>
    <source>
        <strain evidence="1 2">SP2</strain>
    </source>
</reference>
<accession>A0A1I3K1C7</accession>
<dbReference type="Proteomes" id="UP000182829">
    <property type="component" value="Unassembled WGS sequence"/>
</dbReference>
<evidence type="ECO:0008006" key="3">
    <source>
        <dbReference type="Google" id="ProtNLM"/>
    </source>
</evidence>